<evidence type="ECO:0000256" key="2">
    <source>
        <dbReference type="ARBA" id="ARBA00022576"/>
    </source>
</evidence>
<evidence type="ECO:0000313" key="5">
    <source>
        <dbReference type="EMBL" id="CAB4749728.1"/>
    </source>
</evidence>
<sequence>MPLLKGIKHVEFGDIEAMNRAVTKKTAMVIIEPIMGEAGVVVPPADYLAGIRDICDRTGALMVLDCVQTGMGRTGDWFGYEYSGITPDVITLAKALGGGLPLSAMIACGASSYLFQPGDHGSTFGGNPVTTAASLATIKFIEKNQLMVAVKRHEKQIMQEVALIPGVSEVRGAGLLLAIELTRPIAHDVLVALRNNGVLVNAPTATTIRIAPALTVTTAQIATFIRTFRKVMADVN</sequence>
<organism evidence="5">
    <name type="scientific">freshwater metagenome</name>
    <dbReference type="NCBI Taxonomy" id="449393"/>
    <lineage>
        <taxon>unclassified sequences</taxon>
        <taxon>metagenomes</taxon>
        <taxon>ecological metagenomes</taxon>
    </lineage>
</organism>
<dbReference type="GO" id="GO:0042802">
    <property type="term" value="F:identical protein binding"/>
    <property type="evidence" value="ECO:0007669"/>
    <property type="project" value="TreeGrafter"/>
</dbReference>
<keyword evidence="2" id="KW-0032">Aminotransferase</keyword>
<accession>A0A6J6TRM3</accession>
<dbReference type="InterPro" id="IPR050103">
    <property type="entry name" value="Class-III_PLP-dep_AT"/>
</dbReference>
<dbReference type="GO" id="GO:0030170">
    <property type="term" value="F:pyridoxal phosphate binding"/>
    <property type="evidence" value="ECO:0007669"/>
    <property type="project" value="InterPro"/>
</dbReference>
<dbReference type="InterPro" id="IPR005814">
    <property type="entry name" value="Aminotrans_3"/>
</dbReference>
<dbReference type="FunFam" id="3.40.640.10:FF:000004">
    <property type="entry name" value="Acetylornithine aminotransferase"/>
    <property type="match status" value="1"/>
</dbReference>
<dbReference type="InterPro" id="IPR015424">
    <property type="entry name" value="PyrdxlP-dep_Trfase"/>
</dbReference>
<keyword evidence="3" id="KW-0808">Transferase</keyword>
<evidence type="ECO:0000256" key="4">
    <source>
        <dbReference type="ARBA" id="ARBA00022898"/>
    </source>
</evidence>
<name>A0A6J6TRM3_9ZZZZ</name>
<dbReference type="PANTHER" id="PTHR11986">
    <property type="entry name" value="AMINOTRANSFERASE CLASS III"/>
    <property type="match status" value="1"/>
</dbReference>
<evidence type="ECO:0000256" key="1">
    <source>
        <dbReference type="ARBA" id="ARBA00001933"/>
    </source>
</evidence>
<dbReference type="PANTHER" id="PTHR11986:SF79">
    <property type="entry name" value="ACETYLORNITHINE AMINOTRANSFERASE, MITOCHONDRIAL"/>
    <property type="match status" value="1"/>
</dbReference>
<proteinExistence type="predicted"/>
<dbReference type="EMBL" id="CAEZZB010000093">
    <property type="protein sequence ID" value="CAB4749728.1"/>
    <property type="molecule type" value="Genomic_DNA"/>
</dbReference>
<comment type="cofactor">
    <cofactor evidence="1">
        <name>pyridoxal 5'-phosphate</name>
        <dbReference type="ChEBI" id="CHEBI:597326"/>
    </cofactor>
</comment>
<keyword evidence="4" id="KW-0663">Pyridoxal phosphate</keyword>
<dbReference type="InterPro" id="IPR015421">
    <property type="entry name" value="PyrdxlP-dep_Trfase_major"/>
</dbReference>
<dbReference type="InterPro" id="IPR015422">
    <property type="entry name" value="PyrdxlP-dep_Trfase_small"/>
</dbReference>
<dbReference type="Pfam" id="PF00202">
    <property type="entry name" value="Aminotran_3"/>
    <property type="match status" value="1"/>
</dbReference>
<dbReference type="AlphaFoldDB" id="A0A6J6TRM3"/>
<dbReference type="SUPFAM" id="SSF53383">
    <property type="entry name" value="PLP-dependent transferases"/>
    <property type="match status" value="1"/>
</dbReference>
<dbReference type="Gene3D" id="3.40.640.10">
    <property type="entry name" value="Type I PLP-dependent aspartate aminotransferase-like (Major domain)"/>
    <property type="match status" value="1"/>
</dbReference>
<evidence type="ECO:0000256" key="3">
    <source>
        <dbReference type="ARBA" id="ARBA00022679"/>
    </source>
</evidence>
<gene>
    <name evidence="5" type="ORF">UFOPK2816_00764</name>
</gene>
<reference evidence="5" key="1">
    <citation type="submission" date="2020-05" db="EMBL/GenBank/DDBJ databases">
        <authorList>
            <person name="Chiriac C."/>
            <person name="Salcher M."/>
            <person name="Ghai R."/>
            <person name="Kavagutti S V."/>
        </authorList>
    </citation>
    <scope>NUCLEOTIDE SEQUENCE</scope>
</reference>
<protein>
    <submittedName>
        <fullName evidence="5">Unannotated protein</fullName>
    </submittedName>
</protein>
<dbReference type="GO" id="GO:0008483">
    <property type="term" value="F:transaminase activity"/>
    <property type="evidence" value="ECO:0007669"/>
    <property type="project" value="UniProtKB-KW"/>
</dbReference>
<dbReference type="Gene3D" id="3.90.1150.10">
    <property type="entry name" value="Aspartate Aminotransferase, domain 1"/>
    <property type="match status" value="1"/>
</dbReference>